<dbReference type="Proteomes" id="UP000242188">
    <property type="component" value="Unassembled WGS sequence"/>
</dbReference>
<dbReference type="OrthoDB" id="10053542at2759"/>
<evidence type="ECO:0000256" key="2">
    <source>
        <dbReference type="ARBA" id="ARBA00022692"/>
    </source>
</evidence>
<evidence type="ECO:0000313" key="12">
    <source>
        <dbReference type="EMBL" id="OWF38830.1"/>
    </source>
</evidence>
<dbReference type="PANTHER" id="PTHR24238">
    <property type="entry name" value="G-PROTEIN COUPLED RECEPTOR"/>
    <property type="match status" value="1"/>
</dbReference>
<dbReference type="SUPFAM" id="SSF81321">
    <property type="entry name" value="Family A G protein-coupled receptor-like"/>
    <property type="match status" value="1"/>
</dbReference>
<feature type="transmembrane region" description="Helical" evidence="10">
    <location>
        <begin position="97"/>
        <end position="122"/>
    </location>
</feature>
<dbReference type="PROSITE" id="PS00237">
    <property type="entry name" value="G_PROTEIN_RECEP_F1_1"/>
    <property type="match status" value="1"/>
</dbReference>
<keyword evidence="6 8" id="KW-0675">Receptor</keyword>
<name>A0A210PQQ1_MIZYE</name>
<feature type="compositionally biased region" description="Low complexity" evidence="9">
    <location>
        <begin position="367"/>
        <end position="377"/>
    </location>
</feature>
<evidence type="ECO:0000256" key="8">
    <source>
        <dbReference type="RuleBase" id="RU000688"/>
    </source>
</evidence>
<proteinExistence type="inferred from homology"/>
<keyword evidence="5 10" id="KW-0472">Membrane</keyword>
<feature type="region of interest" description="Disordered" evidence="9">
    <location>
        <begin position="354"/>
        <end position="402"/>
    </location>
</feature>
<evidence type="ECO:0000259" key="11">
    <source>
        <dbReference type="PROSITE" id="PS50262"/>
    </source>
</evidence>
<comment type="similarity">
    <text evidence="8">Belongs to the G-protein coupled receptor 1 family.</text>
</comment>
<dbReference type="PROSITE" id="PS50262">
    <property type="entry name" value="G_PROTEIN_RECEP_F1_2"/>
    <property type="match status" value="1"/>
</dbReference>
<evidence type="ECO:0000256" key="5">
    <source>
        <dbReference type="ARBA" id="ARBA00023136"/>
    </source>
</evidence>
<reference evidence="12 13" key="1">
    <citation type="journal article" date="2017" name="Nat. Ecol. Evol.">
        <title>Scallop genome provides insights into evolution of bilaterian karyotype and development.</title>
        <authorList>
            <person name="Wang S."/>
            <person name="Zhang J."/>
            <person name="Jiao W."/>
            <person name="Li J."/>
            <person name="Xun X."/>
            <person name="Sun Y."/>
            <person name="Guo X."/>
            <person name="Huan P."/>
            <person name="Dong B."/>
            <person name="Zhang L."/>
            <person name="Hu X."/>
            <person name="Sun X."/>
            <person name="Wang J."/>
            <person name="Zhao C."/>
            <person name="Wang Y."/>
            <person name="Wang D."/>
            <person name="Huang X."/>
            <person name="Wang R."/>
            <person name="Lv J."/>
            <person name="Li Y."/>
            <person name="Zhang Z."/>
            <person name="Liu B."/>
            <person name="Lu W."/>
            <person name="Hui Y."/>
            <person name="Liang J."/>
            <person name="Zhou Z."/>
            <person name="Hou R."/>
            <person name="Li X."/>
            <person name="Liu Y."/>
            <person name="Li H."/>
            <person name="Ning X."/>
            <person name="Lin Y."/>
            <person name="Zhao L."/>
            <person name="Xing Q."/>
            <person name="Dou J."/>
            <person name="Li Y."/>
            <person name="Mao J."/>
            <person name="Guo H."/>
            <person name="Dou H."/>
            <person name="Li T."/>
            <person name="Mu C."/>
            <person name="Jiang W."/>
            <person name="Fu Q."/>
            <person name="Fu X."/>
            <person name="Miao Y."/>
            <person name="Liu J."/>
            <person name="Yu Q."/>
            <person name="Li R."/>
            <person name="Liao H."/>
            <person name="Li X."/>
            <person name="Kong Y."/>
            <person name="Jiang Z."/>
            <person name="Chourrout D."/>
            <person name="Li R."/>
            <person name="Bao Z."/>
        </authorList>
    </citation>
    <scope>NUCLEOTIDE SEQUENCE [LARGE SCALE GENOMIC DNA]</scope>
    <source>
        <strain evidence="12 13">PY_sf001</strain>
    </source>
</reference>
<evidence type="ECO:0000256" key="6">
    <source>
        <dbReference type="ARBA" id="ARBA00023170"/>
    </source>
</evidence>
<keyword evidence="4 8" id="KW-0297">G-protein coupled receptor</keyword>
<evidence type="ECO:0000256" key="9">
    <source>
        <dbReference type="SAM" id="MobiDB-lite"/>
    </source>
</evidence>
<accession>A0A210PQQ1</accession>
<sequence>MDSLANITTPPTENVTLPMNSTLTSTLGDTSSLWITGDAMTTESYISTAMNAKLPTWNSTMDLNVTTARPTPDPSTCLIFVPDKVLNSINDKVVDEILMPSLVFTIMMFVIGVPGNLVVFYVYWRRWRKTTSRLFIMALAAFDLCNCVSMAFEIEIILNAVQFNHPSRCKFARMFTFLMNNSSSFTLLVIAIDRYMRICRPLKPAMTNIHAKIAVAVAVVMAIVAAFPAAVLYGTQTRIMKTSFPNICIKMHLCLIEDGYTTSNLPLIFTSFLLAGNILIDFILIFCYICIAVQVIRRGQFNDGCLSKGRENSISSTATDHDVLESTDSPYKATPIVLARQASLASSEVNGDINKAEGKTHTRNVNGSTSRSTGGSSINSKPSASFKRSQFKKQRSMSTQSIESRRAQMYKTTLMLFLVTLLFMVSFIPYCVIVIIRYIQPNYYETLTKGGKACFQIFLRTYLLSSALNPVIYSFLSEQFRNETIKIFKSTFCKKKYAFTR</sequence>
<evidence type="ECO:0000256" key="4">
    <source>
        <dbReference type="ARBA" id="ARBA00023040"/>
    </source>
</evidence>
<comment type="caution">
    <text evidence="12">The sequence shown here is derived from an EMBL/GenBank/DDBJ whole genome shotgun (WGS) entry which is preliminary data.</text>
</comment>
<feature type="domain" description="G-protein coupled receptors family 1 profile" evidence="11">
    <location>
        <begin position="115"/>
        <end position="473"/>
    </location>
</feature>
<comment type="subcellular location">
    <subcellularLocation>
        <location evidence="1">Membrane</location>
        <topology evidence="1">Multi-pass membrane protein</topology>
    </subcellularLocation>
</comment>
<keyword evidence="13" id="KW-1185">Reference proteome</keyword>
<dbReference type="GO" id="GO:0016020">
    <property type="term" value="C:membrane"/>
    <property type="evidence" value="ECO:0007669"/>
    <property type="project" value="UniProtKB-SubCell"/>
</dbReference>
<feature type="transmembrane region" description="Helical" evidence="10">
    <location>
        <begin position="213"/>
        <end position="233"/>
    </location>
</feature>
<dbReference type="Pfam" id="PF00001">
    <property type="entry name" value="7tm_1"/>
    <property type="match status" value="1"/>
</dbReference>
<dbReference type="AlphaFoldDB" id="A0A210PQQ1"/>
<protein>
    <submittedName>
        <fullName evidence="12">Orexin receptor type 2</fullName>
    </submittedName>
</protein>
<organism evidence="12 13">
    <name type="scientific">Mizuhopecten yessoensis</name>
    <name type="common">Japanese scallop</name>
    <name type="synonym">Patinopecten yessoensis</name>
    <dbReference type="NCBI Taxonomy" id="6573"/>
    <lineage>
        <taxon>Eukaryota</taxon>
        <taxon>Metazoa</taxon>
        <taxon>Spiralia</taxon>
        <taxon>Lophotrochozoa</taxon>
        <taxon>Mollusca</taxon>
        <taxon>Bivalvia</taxon>
        <taxon>Autobranchia</taxon>
        <taxon>Pteriomorphia</taxon>
        <taxon>Pectinida</taxon>
        <taxon>Pectinoidea</taxon>
        <taxon>Pectinidae</taxon>
        <taxon>Mizuhopecten</taxon>
    </lineage>
</organism>
<keyword evidence="2 8" id="KW-0812">Transmembrane</keyword>
<dbReference type="GO" id="GO:0004930">
    <property type="term" value="F:G protein-coupled receptor activity"/>
    <property type="evidence" value="ECO:0007669"/>
    <property type="project" value="UniProtKB-KW"/>
</dbReference>
<dbReference type="InterPro" id="IPR000276">
    <property type="entry name" value="GPCR_Rhodpsn"/>
</dbReference>
<feature type="transmembrane region" description="Helical" evidence="10">
    <location>
        <begin position="134"/>
        <end position="152"/>
    </location>
</feature>
<keyword evidence="7 8" id="KW-0807">Transducer</keyword>
<feature type="transmembrane region" description="Helical" evidence="10">
    <location>
        <begin position="414"/>
        <end position="439"/>
    </location>
</feature>
<dbReference type="Gene3D" id="1.20.1070.10">
    <property type="entry name" value="Rhodopsin 7-helix transmembrane proteins"/>
    <property type="match status" value="1"/>
</dbReference>
<evidence type="ECO:0000256" key="7">
    <source>
        <dbReference type="ARBA" id="ARBA00023224"/>
    </source>
</evidence>
<dbReference type="PRINTS" id="PR00237">
    <property type="entry name" value="GPCRRHODOPSN"/>
</dbReference>
<dbReference type="PANTHER" id="PTHR24238:SF47">
    <property type="entry name" value="ECDYSTEROIDS_DOPAMINE RECEPTOR-RELATED"/>
    <property type="match status" value="1"/>
</dbReference>
<evidence type="ECO:0000256" key="1">
    <source>
        <dbReference type="ARBA" id="ARBA00004141"/>
    </source>
</evidence>
<evidence type="ECO:0000313" key="13">
    <source>
        <dbReference type="Proteomes" id="UP000242188"/>
    </source>
</evidence>
<feature type="transmembrane region" description="Helical" evidence="10">
    <location>
        <begin position="172"/>
        <end position="192"/>
    </location>
</feature>
<keyword evidence="3 10" id="KW-1133">Transmembrane helix</keyword>
<dbReference type="CDD" id="cd00637">
    <property type="entry name" value="7tm_classA_rhodopsin-like"/>
    <property type="match status" value="1"/>
</dbReference>
<dbReference type="InterPro" id="IPR017452">
    <property type="entry name" value="GPCR_Rhodpsn_7TM"/>
</dbReference>
<feature type="transmembrane region" description="Helical" evidence="10">
    <location>
        <begin position="267"/>
        <end position="291"/>
    </location>
</feature>
<evidence type="ECO:0000256" key="10">
    <source>
        <dbReference type="SAM" id="Phobius"/>
    </source>
</evidence>
<evidence type="ECO:0000256" key="3">
    <source>
        <dbReference type="ARBA" id="ARBA00022989"/>
    </source>
</evidence>
<dbReference type="EMBL" id="NEDP02005553">
    <property type="protein sequence ID" value="OWF38830.1"/>
    <property type="molecule type" value="Genomic_DNA"/>
</dbReference>
<gene>
    <name evidence="12" type="ORF">KP79_PYT23702</name>
</gene>
<feature type="compositionally biased region" description="Polar residues" evidence="9">
    <location>
        <begin position="378"/>
        <end position="388"/>
    </location>
</feature>
<feature type="transmembrane region" description="Helical" evidence="10">
    <location>
        <begin position="459"/>
        <end position="476"/>
    </location>
</feature>